<evidence type="ECO:0000313" key="1">
    <source>
        <dbReference type="EMBL" id="GAA5177213.1"/>
    </source>
</evidence>
<dbReference type="RefSeq" id="WP_031383083.1">
    <property type="nucleotide sequence ID" value="NZ_BAABKI010000025.1"/>
</dbReference>
<comment type="caution">
    <text evidence="1">The sequence shown here is derived from an EMBL/GenBank/DDBJ whole genome shotgun (WGS) entry which is preliminary data.</text>
</comment>
<gene>
    <name evidence="1" type="ORF">GCM10023342_24630</name>
</gene>
<dbReference type="Pfam" id="PF07295">
    <property type="entry name" value="DUF1451"/>
    <property type="match status" value="1"/>
</dbReference>
<protein>
    <recommendedName>
        <fullName evidence="3">Zinc ribbon-containing protein</fullName>
    </recommendedName>
</protein>
<dbReference type="InterPro" id="IPR009912">
    <property type="entry name" value="DUF1451"/>
</dbReference>
<proteinExistence type="predicted"/>
<evidence type="ECO:0008006" key="3">
    <source>
        <dbReference type="Google" id="ProtNLM"/>
    </source>
</evidence>
<evidence type="ECO:0000313" key="2">
    <source>
        <dbReference type="Proteomes" id="UP001500074"/>
    </source>
</evidence>
<reference evidence="2" key="1">
    <citation type="journal article" date="2019" name="Int. J. Syst. Evol. Microbiol.">
        <title>The Global Catalogue of Microorganisms (GCM) 10K type strain sequencing project: providing services to taxonomists for standard genome sequencing and annotation.</title>
        <authorList>
            <consortium name="The Broad Institute Genomics Platform"/>
            <consortium name="The Broad Institute Genome Sequencing Center for Infectious Disease"/>
            <person name="Wu L."/>
            <person name="Ma J."/>
        </authorList>
    </citation>
    <scope>NUCLEOTIDE SEQUENCE [LARGE SCALE GENOMIC DNA]</scope>
    <source>
        <strain evidence="2">JCM 18472</strain>
    </source>
</reference>
<sequence length="174" mass="19840">MSDDKQQDRRLHDAYERVLHRMRDGADELSWERLQHELDEAVAFEVEVEEFTKDEMSLLRAWVERDLKDLRRYLAAGGSGVASWLGIDLNVLSRKISEALLSIADRSVVERERFEDDLEAARADYVEGELAAPGRMACVHCGETLALERVARLEPCHACGHRYFERAPARGAAE</sequence>
<accession>A0ABP9RGA3</accession>
<organism evidence="1 2">
    <name type="scientific">Modicisalibacter zincidurans</name>
    <dbReference type="NCBI Taxonomy" id="1178777"/>
    <lineage>
        <taxon>Bacteria</taxon>
        <taxon>Pseudomonadati</taxon>
        <taxon>Pseudomonadota</taxon>
        <taxon>Gammaproteobacteria</taxon>
        <taxon>Oceanospirillales</taxon>
        <taxon>Halomonadaceae</taxon>
        <taxon>Modicisalibacter</taxon>
    </lineage>
</organism>
<dbReference type="EMBL" id="BAABKI010000025">
    <property type="protein sequence ID" value="GAA5177213.1"/>
    <property type="molecule type" value="Genomic_DNA"/>
</dbReference>
<dbReference type="Proteomes" id="UP001500074">
    <property type="component" value="Unassembled WGS sequence"/>
</dbReference>
<name>A0ABP9RGA3_9GAMM</name>
<keyword evidence="2" id="KW-1185">Reference proteome</keyword>